<dbReference type="InterPro" id="IPR016189">
    <property type="entry name" value="Transl_init_fac_IF2/IF5_N"/>
</dbReference>
<dbReference type="Gene3D" id="1.25.40.180">
    <property type="match status" value="1"/>
</dbReference>
<evidence type="ECO:0000259" key="7">
    <source>
        <dbReference type="PROSITE" id="PS51363"/>
    </source>
</evidence>
<comment type="similarity">
    <text evidence="1">Belongs to the eIF-2-beta/eIF-5 family.</text>
</comment>
<gene>
    <name evidence="8" type="ORF">AYI68_g2040</name>
</gene>
<dbReference type="STRING" id="133383.A0A1R0H3P9"/>
<dbReference type="SMART" id="SM00515">
    <property type="entry name" value="eIF5C"/>
    <property type="match status" value="1"/>
</dbReference>
<keyword evidence="9" id="KW-1185">Reference proteome</keyword>
<dbReference type="Gene3D" id="2.20.25.350">
    <property type="match status" value="1"/>
</dbReference>
<dbReference type="InterPro" id="IPR016024">
    <property type="entry name" value="ARM-type_fold"/>
</dbReference>
<proteinExistence type="inferred from homology"/>
<dbReference type="OrthoDB" id="10250831at2759"/>
<evidence type="ECO:0000256" key="4">
    <source>
        <dbReference type="ARBA" id="ARBA00022917"/>
    </source>
</evidence>
<dbReference type="InterPro" id="IPR045196">
    <property type="entry name" value="IF2/IF5"/>
</dbReference>
<evidence type="ECO:0000256" key="3">
    <source>
        <dbReference type="ARBA" id="ARBA00022741"/>
    </source>
</evidence>
<dbReference type="SMART" id="SM00653">
    <property type="entry name" value="eIF2B_5"/>
    <property type="match status" value="1"/>
</dbReference>
<dbReference type="InterPro" id="IPR003307">
    <property type="entry name" value="W2_domain"/>
</dbReference>
<keyword evidence="3" id="KW-0547">Nucleotide-binding</keyword>
<dbReference type="SUPFAM" id="SSF48371">
    <property type="entry name" value="ARM repeat"/>
    <property type="match status" value="1"/>
</dbReference>
<feature type="region of interest" description="Disordered" evidence="6">
    <location>
        <begin position="143"/>
        <end position="182"/>
    </location>
</feature>
<evidence type="ECO:0000256" key="1">
    <source>
        <dbReference type="ARBA" id="ARBA00010397"/>
    </source>
</evidence>
<evidence type="ECO:0000313" key="8">
    <source>
        <dbReference type="EMBL" id="OLY83809.1"/>
    </source>
</evidence>
<dbReference type="GO" id="GO:0003743">
    <property type="term" value="F:translation initiation factor activity"/>
    <property type="evidence" value="ECO:0007669"/>
    <property type="project" value="UniProtKB-KW"/>
</dbReference>
<dbReference type="GO" id="GO:0005525">
    <property type="term" value="F:GTP binding"/>
    <property type="evidence" value="ECO:0007669"/>
    <property type="project" value="UniProtKB-KW"/>
</dbReference>
<dbReference type="GO" id="GO:0005829">
    <property type="term" value="C:cytosol"/>
    <property type="evidence" value="ECO:0007669"/>
    <property type="project" value="TreeGrafter"/>
</dbReference>
<evidence type="ECO:0000313" key="9">
    <source>
        <dbReference type="Proteomes" id="UP000187455"/>
    </source>
</evidence>
<dbReference type="FunFam" id="3.30.30.170:FF:000002">
    <property type="entry name" value="Eukaryotic translation initiation factor 5"/>
    <property type="match status" value="1"/>
</dbReference>
<feature type="domain" description="W2" evidence="7">
    <location>
        <begin position="237"/>
        <end position="392"/>
    </location>
</feature>
<dbReference type="GO" id="GO:0071074">
    <property type="term" value="F:eukaryotic initiation factor eIF2 binding"/>
    <property type="evidence" value="ECO:0007669"/>
    <property type="project" value="TreeGrafter"/>
</dbReference>
<keyword evidence="4" id="KW-0648">Protein biosynthesis</keyword>
<dbReference type="PANTHER" id="PTHR23001">
    <property type="entry name" value="EUKARYOTIC TRANSLATION INITIATION FACTOR"/>
    <property type="match status" value="1"/>
</dbReference>
<evidence type="ECO:0000256" key="2">
    <source>
        <dbReference type="ARBA" id="ARBA00022540"/>
    </source>
</evidence>
<dbReference type="GO" id="GO:0001732">
    <property type="term" value="P:formation of cytoplasmic translation initiation complex"/>
    <property type="evidence" value="ECO:0007669"/>
    <property type="project" value="TreeGrafter"/>
</dbReference>
<dbReference type="PROSITE" id="PS51363">
    <property type="entry name" value="W2"/>
    <property type="match status" value="1"/>
</dbReference>
<dbReference type="Pfam" id="PF01873">
    <property type="entry name" value="eIF-5_eIF-2B"/>
    <property type="match status" value="1"/>
</dbReference>
<dbReference type="PANTHER" id="PTHR23001:SF7">
    <property type="entry name" value="EUKARYOTIC TRANSLATION INITIATION FACTOR 5"/>
    <property type="match status" value="1"/>
</dbReference>
<dbReference type="EMBL" id="LSSL01000740">
    <property type="protein sequence ID" value="OLY83809.1"/>
    <property type="molecule type" value="Genomic_DNA"/>
</dbReference>
<name>A0A1R0H3P9_9FUNG</name>
<dbReference type="CDD" id="cd11561">
    <property type="entry name" value="W2_eIF5"/>
    <property type="match status" value="1"/>
</dbReference>
<organism evidence="8 9">
    <name type="scientific">Smittium mucronatum</name>
    <dbReference type="NCBI Taxonomy" id="133383"/>
    <lineage>
        <taxon>Eukaryota</taxon>
        <taxon>Fungi</taxon>
        <taxon>Fungi incertae sedis</taxon>
        <taxon>Zoopagomycota</taxon>
        <taxon>Kickxellomycotina</taxon>
        <taxon>Harpellomycetes</taxon>
        <taxon>Harpellales</taxon>
        <taxon>Legeriomycetaceae</taxon>
        <taxon>Smittium</taxon>
    </lineage>
</organism>
<dbReference type="AlphaFoldDB" id="A0A1R0H3P9"/>
<dbReference type="SUPFAM" id="SSF75689">
    <property type="entry name" value="Zinc-binding domain of translation initiation factor 2 beta"/>
    <property type="match status" value="1"/>
</dbReference>
<dbReference type="InterPro" id="IPR016190">
    <property type="entry name" value="Transl_init_fac_IF2/IF5_Zn-bd"/>
</dbReference>
<accession>A0A1R0H3P9</accession>
<dbReference type="Proteomes" id="UP000187455">
    <property type="component" value="Unassembled WGS sequence"/>
</dbReference>
<sequence length="395" mass="44862">MSNINIRRDVKDSFYRYKMPRLVSKIEGKGNGIKTVISNMSDVARALSRPPSYPTKFFGIELGAQVKIEDKNDRYIVNGVHEADKLQSLLDVFITKFVLCASCKSPETDLVIKDGTILRQCMACGKRTEVDMRHRLSIYILKNPPPKVKKSGQHAAPDSSSAPHNGISDSKNPSDEDDDQDELTRQITNDAANLKIDDSDSDRWDIDADVSEEAVARRQRELAGSLTLDERDEFENDLDSKDPYDELGDFITEGSHSDKEIFAKSKDLGLSKKHRATIVIIQCLFTNKDILGQIQSHASLLRSFGDSEKHQKSILGGFERLLGETYPELMPRTSHIFKALYEEDIVDEDSFLVWSEKPSKKYTSRENSKKIHEYSEKFIQWLKEAEEDDSEEDSD</sequence>
<comment type="caution">
    <text evidence="8">The sequence shown here is derived from an EMBL/GenBank/DDBJ whole genome shotgun (WGS) entry which is preliminary data.</text>
</comment>
<evidence type="ECO:0000256" key="6">
    <source>
        <dbReference type="SAM" id="MobiDB-lite"/>
    </source>
</evidence>
<evidence type="ECO:0000256" key="5">
    <source>
        <dbReference type="ARBA" id="ARBA00023134"/>
    </source>
</evidence>
<reference evidence="8 9" key="1">
    <citation type="journal article" date="2016" name="Mol. Biol. Evol.">
        <title>Genome-Wide Survey of Gut Fungi (Harpellales) Reveals the First Horizontally Transferred Ubiquitin Gene from a Mosquito Host.</title>
        <authorList>
            <person name="Wang Y."/>
            <person name="White M.M."/>
            <person name="Kvist S."/>
            <person name="Moncalvo J.M."/>
        </authorList>
    </citation>
    <scope>NUCLEOTIDE SEQUENCE [LARGE SCALE GENOMIC DNA]</scope>
    <source>
        <strain evidence="8 9">ALG-7-W6</strain>
    </source>
</reference>
<protein>
    <submittedName>
        <fullName evidence="8">Putative eukaryotic translation initiation factor 5</fullName>
    </submittedName>
</protein>
<dbReference type="Gene3D" id="3.30.30.170">
    <property type="match status" value="1"/>
</dbReference>
<dbReference type="Pfam" id="PF02020">
    <property type="entry name" value="W2"/>
    <property type="match status" value="1"/>
</dbReference>
<dbReference type="SUPFAM" id="SSF100966">
    <property type="entry name" value="Translation initiation factor 2 beta, aIF2beta, N-terminal domain"/>
    <property type="match status" value="1"/>
</dbReference>
<feature type="compositionally biased region" description="Polar residues" evidence="6">
    <location>
        <begin position="158"/>
        <end position="171"/>
    </location>
</feature>
<dbReference type="FunFam" id="2.20.25.350:FF:000001">
    <property type="entry name" value="Eukaryotic translation initiation factor 5"/>
    <property type="match status" value="1"/>
</dbReference>
<dbReference type="InterPro" id="IPR002735">
    <property type="entry name" value="Transl_init_fac_IF2/IF5_dom"/>
</dbReference>
<dbReference type="GO" id="GO:0005092">
    <property type="term" value="F:GDP-dissociation inhibitor activity"/>
    <property type="evidence" value="ECO:0007669"/>
    <property type="project" value="TreeGrafter"/>
</dbReference>
<keyword evidence="2 8" id="KW-0396">Initiation factor</keyword>
<keyword evidence="5" id="KW-0342">GTP-binding</keyword>